<feature type="transmembrane region" description="Helical" evidence="1">
    <location>
        <begin position="162"/>
        <end position="182"/>
    </location>
</feature>
<feature type="transmembrane region" description="Helical" evidence="1">
    <location>
        <begin position="218"/>
        <end position="237"/>
    </location>
</feature>
<keyword evidence="1" id="KW-1133">Transmembrane helix</keyword>
<evidence type="ECO:0000256" key="1">
    <source>
        <dbReference type="SAM" id="Phobius"/>
    </source>
</evidence>
<keyword evidence="3" id="KW-1185">Reference proteome</keyword>
<feature type="transmembrane region" description="Helical" evidence="1">
    <location>
        <begin position="363"/>
        <end position="383"/>
    </location>
</feature>
<evidence type="ECO:0000313" key="2">
    <source>
        <dbReference type="EMBL" id="CAL8071100.1"/>
    </source>
</evidence>
<reference evidence="2 3" key="1">
    <citation type="submission" date="2024-08" db="EMBL/GenBank/DDBJ databases">
        <authorList>
            <person name="Cucini C."/>
            <person name="Frati F."/>
        </authorList>
    </citation>
    <scope>NUCLEOTIDE SEQUENCE [LARGE SCALE GENOMIC DNA]</scope>
</reference>
<dbReference type="Proteomes" id="UP001642540">
    <property type="component" value="Unassembled WGS sequence"/>
</dbReference>
<dbReference type="EMBL" id="CAXLJM020000004">
    <property type="protein sequence ID" value="CAL8071100.1"/>
    <property type="molecule type" value="Genomic_DNA"/>
</dbReference>
<proteinExistence type="predicted"/>
<keyword evidence="1" id="KW-0812">Transmembrane</keyword>
<gene>
    <name evidence="2" type="ORF">ODALV1_LOCUS1559</name>
</gene>
<comment type="caution">
    <text evidence="2">The sequence shown here is derived from an EMBL/GenBank/DDBJ whole genome shotgun (WGS) entry which is preliminary data.</text>
</comment>
<organism evidence="2 3">
    <name type="scientific">Orchesella dallaii</name>
    <dbReference type="NCBI Taxonomy" id="48710"/>
    <lineage>
        <taxon>Eukaryota</taxon>
        <taxon>Metazoa</taxon>
        <taxon>Ecdysozoa</taxon>
        <taxon>Arthropoda</taxon>
        <taxon>Hexapoda</taxon>
        <taxon>Collembola</taxon>
        <taxon>Entomobryomorpha</taxon>
        <taxon>Entomobryoidea</taxon>
        <taxon>Orchesellidae</taxon>
        <taxon>Orchesellinae</taxon>
        <taxon>Orchesella</taxon>
    </lineage>
</organism>
<sequence length="417" mass="48012">MANKLLQKHKNYTLWIKETFKLEPQVEDISVKTSEVMSTSNSSLSSPTNHPNTDIASLYLPLIQYLRLIGFCPFTIRRHFQKDKGHSITYEFKWISFQTLYCLLLSVSFGIFSAYIFLYFLWFSYTNEFHEVLRFQRIHIEKEEIPKNISIISQLVTRLVPATFPLFSCVSVVGTLASLPHLQRILKRWSSFQKEYHDAFPQISDPFGGLKRYRNGTFVCFPIVGFIAVCFIFVIVYDCDGWAGCIFPDVAKPTFSATFTMLIMIGGHGSQFLMFRTLREAFYQIYVGIREETAHNSITDNIKSLHKNIVKWSQVIITAKQQVNLTSRAVELHHAFVIFINFMYFCLGVFACISSGNTDDGRGAVLLMFSCWGFGILTLKAFMCEKITEQVGEKYNGLIESVFPYQIFMAIIKFVDI</sequence>
<evidence type="ECO:0000313" key="3">
    <source>
        <dbReference type="Proteomes" id="UP001642540"/>
    </source>
</evidence>
<feature type="transmembrane region" description="Helical" evidence="1">
    <location>
        <begin position="257"/>
        <end position="275"/>
    </location>
</feature>
<accession>A0ABP1PM46</accession>
<feature type="transmembrane region" description="Helical" evidence="1">
    <location>
        <begin position="100"/>
        <end position="122"/>
    </location>
</feature>
<feature type="transmembrane region" description="Helical" evidence="1">
    <location>
        <begin position="335"/>
        <end position="357"/>
    </location>
</feature>
<protein>
    <recommendedName>
        <fullName evidence="4">Gustatory receptor</fullName>
    </recommendedName>
</protein>
<evidence type="ECO:0008006" key="4">
    <source>
        <dbReference type="Google" id="ProtNLM"/>
    </source>
</evidence>
<name>A0ABP1PM46_9HEXA</name>
<keyword evidence="1" id="KW-0472">Membrane</keyword>